<sequence>MPTLQKAQLTPGCSCTSVDWILGFRDFAEENNPFSLGNNVDSAVKMSFCYLLFGILHLRKISISSSTCTKGPYHDTSTFQLSYLTSSLLYLPLYKNNNKNPYNYCDPENQCVQ</sequence>
<reference evidence="1" key="7">
    <citation type="journal article" date="2005" name="Science">
        <title>The Transcriptional Landscape of the Mammalian Genome.</title>
        <authorList>
            <consortium name="The FANTOM Consortium"/>
            <consortium name="Riken Genome Exploration Research Group and Genome Science Group (Genome Network Project Core Group)"/>
        </authorList>
    </citation>
    <scope>NUCLEOTIDE SEQUENCE</scope>
    <source>
        <strain evidence="1">C57BL/6J</strain>
        <tissue evidence="1">Diencephalon</tissue>
    </source>
</reference>
<reference evidence="1" key="3">
    <citation type="journal article" date="2000" name="Genome Res.">
        <title>RIKEN integrated sequence analysis (RISA) system--384-format sequencing pipeline with 384 multicapillary sequencer.</title>
        <authorList>
            <person name="Shibata K."/>
            <person name="Itoh M."/>
            <person name="Aizawa K."/>
            <person name="Nagaoka S."/>
            <person name="Sasaki N."/>
            <person name="Carninci P."/>
            <person name="Konno H."/>
            <person name="Akiyama J."/>
            <person name="Nishi K."/>
            <person name="Kitsunai T."/>
            <person name="Tashiro H."/>
            <person name="Itoh M."/>
            <person name="Sumi N."/>
            <person name="Ishii Y."/>
            <person name="Nakamura S."/>
            <person name="Hazama M."/>
            <person name="Nishine T."/>
            <person name="Harada A."/>
            <person name="Yamamoto R."/>
            <person name="Matsumoto H."/>
            <person name="Sakaguchi S."/>
            <person name="Ikegami T."/>
            <person name="Kashiwagi K."/>
            <person name="Fujiwake S."/>
            <person name="Inoue K."/>
            <person name="Togawa Y."/>
            <person name="Izawa M."/>
            <person name="Ohara E."/>
            <person name="Watahiki M."/>
            <person name="Yoneda Y."/>
            <person name="Ishikawa T."/>
            <person name="Ozawa K."/>
            <person name="Tanaka T."/>
            <person name="Matsuura S."/>
            <person name="Kawai J."/>
            <person name="Okazaki Y."/>
            <person name="Muramatsu M."/>
            <person name="Inoue Y."/>
            <person name="Kira A."/>
            <person name="Hayashizaki Y."/>
        </authorList>
    </citation>
    <scope>NUCLEOTIDE SEQUENCE</scope>
    <source>
        <strain evidence="1">C57BL/6J</strain>
        <tissue evidence="1">Diencephalon</tissue>
    </source>
</reference>
<accession>Q3UVU4</accession>
<gene>
    <name evidence="2" type="primary">9330195I24Rik</name>
</gene>
<reference evidence="1" key="8">
    <citation type="journal article" date="2005" name="Science">
        <title>Antisense Transcription in the Mammalian Transcriptome.</title>
        <authorList>
            <consortium name="RIKEN Genome Exploration Research Group and Genome Science Group (Genome Network Project Core Group) and the FANTOM Consortium"/>
        </authorList>
    </citation>
    <scope>NUCLEOTIDE SEQUENCE</scope>
    <source>
        <strain evidence="1">C57BL/6J</strain>
        <tissue evidence="1">Diencephalon</tissue>
    </source>
</reference>
<reference evidence="1" key="2">
    <citation type="journal article" date="2000" name="Genome Res.">
        <title>Normalization and subtraction of cap-trapper-selected cDNAs to prepare full-length cDNA libraries for rapid discovery of new genes.</title>
        <authorList>
            <person name="Carninci P."/>
            <person name="Shibata Y."/>
            <person name="Hayatsu N."/>
            <person name="Sugahara Y."/>
            <person name="Shibata K."/>
            <person name="Itoh M."/>
            <person name="Konno H."/>
            <person name="Okazaki Y."/>
            <person name="Muramatsu M."/>
            <person name="Hayashizaki Y."/>
        </authorList>
    </citation>
    <scope>NUCLEOTIDE SEQUENCE</scope>
    <source>
        <strain evidence="1">C57BL/6J</strain>
        <tissue evidence="1">Diencephalon</tissue>
    </source>
</reference>
<reference evidence="1" key="1">
    <citation type="journal article" date="1999" name="Methods Enzymol.">
        <title>High-efficiency full-length cDNA cloning.</title>
        <authorList>
            <person name="Carninci P."/>
            <person name="Hayashizaki Y."/>
        </authorList>
    </citation>
    <scope>NUCLEOTIDE SEQUENCE</scope>
    <source>
        <strain evidence="1">C57BL/6J</strain>
        <tissue evidence="1">Diencephalon</tissue>
    </source>
</reference>
<organism evidence="1">
    <name type="scientific">Mus musculus</name>
    <name type="common">Mouse</name>
    <dbReference type="NCBI Taxonomy" id="10090"/>
    <lineage>
        <taxon>Eukaryota</taxon>
        <taxon>Metazoa</taxon>
        <taxon>Chordata</taxon>
        <taxon>Craniata</taxon>
        <taxon>Vertebrata</taxon>
        <taxon>Euteleostomi</taxon>
        <taxon>Mammalia</taxon>
        <taxon>Eutheria</taxon>
        <taxon>Euarchontoglires</taxon>
        <taxon>Glires</taxon>
        <taxon>Rodentia</taxon>
        <taxon>Myomorpha</taxon>
        <taxon>Muroidea</taxon>
        <taxon>Muridae</taxon>
        <taxon>Murinae</taxon>
        <taxon>Mus</taxon>
        <taxon>Mus</taxon>
    </lineage>
</organism>
<reference evidence="1" key="4">
    <citation type="journal article" date="2001" name="Nature">
        <title>Functional annotation of a full-length mouse cDNA collection.</title>
        <authorList>
            <consortium name="The RIKEN Genome Exploration Research Group Phase II Team and the FANTOM Consortium"/>
        </authorList>
    </citation>
    <scope>NUCLEOTIDE SEQUENCE</scope>
    <source>
        <strain evidence="1">C57BL/6J</strain>
        <tissue evidence="1">Diencephalon</tissue>
    </source>
</reference>
<dbReference type="AlphaFoldDB" id="Q3UVU4"/>
<name>Q3UVU4_MOUSE</name>
<reference evidence="1" key="5">
    <citation type="journal article" date="2002" name="Nature">
        <title>Analysis of the mouse transcriptome based on functional annotation of 60,770 full-length cDNAs.</title>
        <authorList>
            <consortium name="The FANTOM Consortium and the RIKEN Genome Exploration Research Group Phase I and II Team"/>
        </authorList>
    </citation>
    <scope>NUCLEOTIDE SEQUENCE</scope>
    <source>
        <strain evidence="1">C57BL/6J</strain>
        <tissue evidence="1">Diencephalon</tissue>
    </source>
</reference>
<evidence type="ECO:0000313" key="1">
    <source>
        <dbReference type="EMBL" id="BAE23175.1"/>
    </source>
</evidence>
<reference evidence="1" key="6">
    <citation type="submission" date="2004-03" db="EMBL/GenBank/DDBJ databases">
        <authorList>
            <person name="Arakawa T."/>
            <person name="Carninci P."/>
            <person name="Fukuda S."/>
            <person name="Hashizume W."/>
            <person name="Hayashida K."/>
            <person name="Hori F."/>
            <person name="Iida J."/>
            <person name="Imamura K."/>
            <person name="Imotani K."/>
            <person name="Itoh M."/>
            <person name="Kanagawa S."/>
            <person name="Kawai J."/>
            <person name="Kojima M."/>
            <person name="Konno H."/>
            <person name="Murata M."/>
            <person name="Nakamura M."/>
            <person name="Ninomiya N."/>
            <person name="Nishiyori H."/>
            <person name="Nomura K."/>
            <person name="Ohno M."/>
            <person name="Sakazume N."/>
            <person name="Sano H."/>
            <person name="Sasaki D."/>
            <person name="Shibata K."/>
            <person name="Shiraki T."/>
            <person name="Tagami M."/>
            <person name="Tagami Y."/>
            <person name="Waki K."/>
            <person name="Watahiki A."/>
            <person name="Muramatsu M."/>
            <person name="Hayashizaki Y."/>
        </authorList>
    </citation>
    <scope>NUCLEOTIDE SEQUENCE</scope>
    <source>
        <strain evidence="1">C57BL/6J</strain>
        <tissue evidence="1">Diencephalon</tissue>
    </source>
</reference>
<protein>
    <submittedName>
        <fullName evidence="1">Uncharacterized protein</fullName>
    </submittedName>
</protein>
<evidence type="ECO:0000313" key="2">
    <source>
        <dbReference type="MGI" id="MGI:3642861"/>
    </source>
</evidence>
<proteinExistence type="evidence at transcript level"/>
<dbReference type="MGI" id="MGI:3642861">
    <property type="gene designation" value="9330195I24Rik"/>
</dbReference>
<dbReference type="EMBL" id="AK136931">
    <property type="protein sequence ID" value="BAE23175.1"/>
    <property type="molecule type" value="mRNA"/>
</dbReference>
<dbReference type="AGR" id="MGI:3642861"/>